<dbReference type="GeneID" id="108565389"/>
<dbReference type="InterPro" id="IPR000757">
    <property type="entry name" value="Beta-glucanase-like"/>
</dbReference>
<evidence type="ECO:0000256" key="5">
    <source>
        <dbReference type="SAM" id="SignalP"/>
    </source>
</evidence>
<keyword evidence="4" id="KW-0391">Immunity</keyword>
<dbReference type="Gene3D" id="2.60.40.2140">
    <property type="entry name" value="Beta-1,3-glucan-recognition protein, N-terminal domain"/>
    <property type="match status" value="2"/>
</dbReference>
<dbReference type="CDD" id="cd08024">
    <property type="entry name" value="GH16_CCF"/>
    <property type="match status" value="1"/>
</dbReference>
<dbReference type="PANTHER" id="PTHR10963">
    <property type="entry name" value="GLYCOSYL HYDROLASE-RELATED"/>
    <property type="match status" value="1"/>
</dbReference>
<dbReference type="Pfam" id="PF00722">
    <property type="entry name" value="Glyco_hydro_16"/>
    <property type="match status" value="2"/>
</dbReference>
<dbReference type="InterPro" id="IPR013320">
    <property type="entry name" value="ConA-like_dom_sf"/>
</dbReference>
<evidence type="ECO:0000256" key="3">
    <source>
        <dbReference type="ARBA" id="ARBA00022588"/>
    </source>
</evidence>
<dbReference type="RefSeq" id="XP_017780304.1">
    <property type="nucleotide sequence ID" value="XM_017924815.1"/>
</dbReference>
<dbReference type="Pfam" id="PF15886">
    <property type="entry name" value="CBM39"/>
    <property type="match status" value="2"/>
</dbReference>
<feature type="domain" description="GH16" evidence="6">
    <location>
        <begin position="148"/>
        <end position="442"/>
    </location>
</feature>
<protein>
    <submittedName>
        <fullName evidence="9">Uncharacterized protein LOC108565389</fullName>
    </submittedName>
</protein>
<reference evidence="9" key="1">
    <citation type="submission" date="2025-08" db="UniProtKB">
        <authorList>
            <consortium name="RefSeq"/>
        </authorList>
    </citation>
    <scope>IDENTIFICATION</scope>
    <source>
        <tissue evidence="9">Whole Larva</tissue>
    </source>
</reference>
<keyword evidence="5" id="KW-0732">Signal</keyword>
<comment type="similarity">
    <text evidence="2">Belongs to the insect beta-1,3-glucan binding protein family.</text>
</comment>
<dbReference type="Proteomes" id="UP000695000">
    <property type="component" value="Unplaced"/>
</dbReference>
<keyword evidence="8" id="KW-1185">Reference proteome</keyword>
<dbReference type="InterPro" id="IPR031756">
    <property type="entry name" value="BGBP_N"/>
</dbReference>
<feature type="domain" description="GH16" evidence="6">
    <location>
        <begin position="951"/>
        <end position="1295"/>
    </location>
</feature>
<evidence type="ECO:0000256" key="2">
    <source>
        <dbReference type="ARBA" id="ARBA00008781"/>
    </source>
</evidence>
<feature type="domain" description="CBM39" evidence="7">
    <location>
        <begin position="20"/>
        <end position="120"/>
    </location>
</feature>
<sequence length="1295" mass="146471">MRSVIAFLSLVAWMQTASSQQVPPVKLEAFAPKGFRASIPDAPGIELFGFHGKKNAPIGMSEEGEFSMDILKPVNNFWVFNDPELTLQVGDEIHYWVFVQHRKLGYRKDNQKWIVPELLSQSELHCSTSTTTVNGNNMICKETIIFEDYFQNLDESQWVIESYIPNSGPNFEFNSYENSRNTIKVVNQKLRITPVAKESESELRGVLDLTAGCTSKFPKDCYHKQEAAYFLPPVKSGKIRSKISFKYGRIDVRAKLPSGDWLFPDISLVPIDRSSHDVKIIVAYSRGNEHLTGNDGIDIGGNLLFSGPIVSASEPTRSLHLRSKRHDRPFNSEVHTYSIIWKPDKIISLIDNVEFGKVTIIDEINDMEHREALNKEFYLTIGVGVGGNNDFPDYYKSGSNVKPWINRDRRSVKTFFDARNLWLQTWRGDNVDLIVEFMYQLKKMVDGEKMLLRLCVISAVIMATVQFEVPTALVEPLSPKGFRVSIPDEEGISLFAFHGKINEEMNGREGGTFSRDITKAKNGRWTFVDKTTKLKPGDTIYYWTYVDYFDGRNKLGYPNDDQMFTVTELISESATPKPVDPNQGNSNCPYSPTTVNGKTSCSGKAIFQENFENNRLENWKPEIRFAGQPDFEYVLYNADYFEIKQNKLIIKPQLSDELFGLGFVSLPRGLDLGTKCTGNIGTLDCVQKPQAFIILPPVISSMITTKNHFSFKYGIIEVRAKLPKGDWLYPELFLNPKGYEYGSGYESGQIRIAFLPGNQRMSNKLYGGCILGSSLAARNYAMKSLEKNINWADDFHVFRVRWEPAKISLFVDDEMYGVIIPPDGGFASKEHDLDLLGAKRWSESGDVMAPFNKEMYITIGVGAGGHSFPDNANKPWINNDGKGQKIFYRNRDKWHSTWGADSALEVDYVNVHALIHLCASQFSCNTVMKAIVSVLLLIAVVRGKDCEISKTTVGGSLKPQNICSGDLIFSDEFDKFDLKTWQHENTLAGGGNWEFQWYTNNRSNSYVSDGKLYIKPTLTSDHLGEKALTSQTLDINGGAIADKCTNPAFYGCSRTGNPDNILNPVKSARIRTMNSFHYKYGRLEVKAKLPMGEWLWPAIWLMPRNNAYGFWPSSGEIDIVEGRGNKDLIQNGNNIGIEQMSSTLHWCPNYCPSNKFNTHWEKNRKNGFNDWHVYEFIWTPDAMTFIVDGEQYGSVAPPEGGFWELANATSGNPWRGSTKMAPFDEEFYIIINLAVGGISYFPDDATSPKGKPWENNSPIAMKKFWDKRGDWLPTWHLDSGDDAALQVDYIRVYAL</sequence>
<dbReference type="InterPro" id="IPR043030">
    <property type="entry name" value="BGBP_N_sf"/>
</dbReference>
<accession>A0ABM1N0F4</accession>
<organism evidence="8 9">
    <name type="scientific">Nicrophorus vespilloides</name>
    <name type="common">Boreal carrion beetle</name>
    <dbReference type="NCBI Taxonomy" id="110193"/>
    <lineage>
        <taxon>Eukaryota</taxon>
        <taxon>Metazoa</taxon>
        <taxon>Ecdysozoa</taxon>
        <taxon>Arthropoda</taxon>
        <taxon>Hexapoda</taxon>
        <taxon>Insecta</taxon>
        <taxon>Pterygota</taxon>
        <taxon>Neoptera</taxon>
        <taxon>Endopterygota</taxon>
        <taxon>Coleoptera</taxon>
        <taxon>Polyphaga</taxon>
        <taxon>Staphyliniformia</taxon>
        <taxon>Silphidae</taxon>
        <taxon>Nicrophorinae</taxon>
        <taxon>Nicrophorus</taxon>
    </lineage>
</organism>
<evidence type="ECO:0000256" key="1">
    <source>
        <dbReference type="ARBA" id="ARBA00006865"/>
    </source>
</evidence>
<feature type="domain" description="GH16" evidence="6">
    <location>
        <begin position="638"/>
        <end position="917"/>
    </location>
</feature>
<proteinExistence type="inferred from homology"/>
<evidence type="ECO:0000259" key="6">
    <source>
        <dbReference type="PROSITE" id="PS51762"/>
    </source>
</evidence>
<dbReference type="InterPro" id="IPR050546">
    <property type="entry name" value="Glycosyl_Hydrlase_16"/>
</dbReference>
<evidence type="ECO:0000313" key="8">
    <source>
        <dbReference type="Proteomes" id="UP000695000"/>
    </source>
</evidence>
<evidence type="ECO:0000256" key="4">
    <source>
        <dbReference type="ARBA" id="ARBA00022859"/>
    </source>
</evidence>
<evidence type="ECO:0000259" key="7">
    <source>
        <dbReference type="PROSITE" id="PS51969"/>
    </source>
</evidence>
<feature type="chain" id="PRO_5047079283" evidence="5">
    <location>
        <begin position="20"/>
        <end position="1295"/>
    </location>
</feature>
<comment type="similarity">
    <text evidence="1">Belongs to the glycosyl hydrolase 16 family.</text>
</comment>
<evidence type="ECO:0000313" key="9">
    <source>
        <dbReference type="RefSeq" id="XP_017780304.1"/>
    </source>
</evidence>
<dbReference type="PROSITE" id="PS51762">
    <property type="entry name" value="GH16_2"/>
    <property type="match status" value="3"/>
</dbReference>
<name>A0ABM1N0F4_NICVS</name>
<dbReference type="PROSITE" id="PS51969">
    <property type="entry name" value="CBM39"/>
    <property type="match status" value="2"/>
</dbReference>
<dbReference type="Gene3D" id="2.60.120.200">
    <property type="match status" value="3"/>
</dbReference>
<gene>
    <name evidence="9" type="primary">LOC108565389</name>
</gene>
<dbReference type="PANTHER" id="PTHR10963:SF55">
    <property type="entry name" value="GLYCOSIDE HYDROLASE FAMILY 16 PROTEIN"/>
    <property type="match status" value="1"/>
</dbReference>
<keyword evidence="3" id="KW-0399">Innate immunity</keyword>
<dbReference type="SUPFAM" id="SSF49899">
    <property type="entry name" value="Concanavalin A-like lectins/glucanases"/>
    <property type="match status" value="3"/>
</dbReference>
<feature type="signal peptide" evidence="5">
    <location>
        <begin position="1"/>
        <end position="19"/>
    </location>
</feature>
<feature type="domain" description="CBM39" evidence="7">
    <location>
        <begin position="467"/>
        <end position="571"/>
    </location>
</feature>